<dbReference type="AlphaFoldDB" id="A0A850LEI9"/>
<gene>
    <name evidence="1" type="ORF">HW564_04485</name>
</gene>
<organism evidence="1 2">
    <name type="scientific">Ruegeria pomeroyi</name>
    <dbReference type="NCBI Taxonomy" id="89184"/>
    <lineage>
        <taxon>Bacteria</taxon>
        <taxon>Pseudomonadati</taxon>
        <taxon>Pseudomonadota</taxon>
        <taxon>Alphaproteobacteria</taxon>
        <taxon>Rhodobacterales</taxon>
        <taxon>Roseobacteraceae</taxon>
        <taxon>Ruegeria</taxon>
    </lineage>
</organism>
<sequence>MPMFIFAYHGGKTPETPEEGAEVMAAWQAWFGTMGDAVVNPGNPVGPSKTVSAAGVADDGGANPLSGYTVVRATDFDAAINMAKGCPMVETGNGTVEVAEIIEM</sequence>
<dbReference type="InterPro" id="IPR011008">
    <property type="entry name" value="Dimeric_a/b-barrel"/>
</dbReference>
<dbReference type="Gene3D" id="3.30.70.1060">
    <property type="entry name" value="Dimeric alpha+beta barrel"/>
    <property type="match status" value="1"/>
</dbReference>
<proteinExistence type="predicted"/>
<name>A0A850LEI9_9RHOB</name>
<dbReference type="Proteomes" id="UP000565723">
    <property type="component" value="Unassembled WGS sequence"/>
</dbReference>
<dbReference type="OMA" id="MPQFIFA"/>
<dbReference type="SUPFAM" id="SSF54909">
    <property type="entry name" value="Dimeric alpha+beta barrel"/>
    <property type="match status" value="1"/>
</dbReference>
<dbReference type="RefSeq" id="WP_011049033.1">
    <property type="nucleotide sequence ID" value="NZ_CP076685.1"/>
</dbReference>
<comment type="caution">
    <text evidence="1">The sequence shown here is derived from an EMBL/GenBank/DDBJ whole genome shotgun (WGS) entry which is preliminary data.</text>
</comment>
<evidence type="ECO:0008006" key="3">
    <source>
        <dbReference type="Google" id="ProtNLM"/>
    </source>
</evidence>
<evidence type="ECO:0000313" key="1">
    <source>
        <dbReference type="EMBL" id="NVK96169.1"/>
    </source>
</evidence>
<reference evidence="1 2" key="1">
    <citation type="journal article" date="2020" name="Proc. Natl. Acad. Sci. U.S.A.">
        <title>Ecological drivers of bacterial community assembly in synthetic phycospheres.</title>
        <authorList>
            <person name="Fu H."/>
            <person name="Uchimiya M."/>
            <person name="Gore J."/>
            <person name="Moran M.A."/>
        </authorList>
    </citation>
    <scope>NUCLEOTIDE SEQUENCE [LARGE SCALE GENOMIC DNA]</scope>
    <source>
        <strain evidence="1">HF-Din03</strain>
    </source>
</reference>
<protein>
    <recommendedName>
        <fullName evidence="3">YCII-related domain-containing protein</fullName>
    </recommendedName>
</protein>
<dbReference type="EMBL" id="JABXIY010000011">
    <property type="protein sequence ID" value="NVK96169.1"/>
    <property type="molecule type" value="Genomic_DNA"/>
</dbReference>
<evidence type="ECO:0000313" key="2">
    <source>
        <dbReference type="Proteomes" id="UP000565723"/>
    </source>
</evidence>
<accession>A0A850LEI9</accession>